<protein>
    <recommendedName>
        <fullName evidence="3">Cupin domain-containing protein</fullName>
    </recommendedName>
</protein>
<gene>
    <name evidence="1" type="ORF">SAMN04488693_104194</name>
</gene>
<name>A0A1G8GN15_9MICC</name>
<dbReference type="InterPro" id="IPR011051">
    <property type="entry name" value="RmlC_Cupin_sf"/>
</dbReference>
<dbReference type="AlphaFoldDB" id="A0A1G8GN15"/>
<proteinExistence type="predicted"/>
<dbReference type="Gene3D" id="2.60.120.10">
    <property type="entry name" value="Jelly Rolls"/>
    <property type="match status" value="1"/>
</dbReference>
<sequence length="50" mass="5355">MQVLEGRVTLRAGDVSWEGSPGDLLIVPQARHSLEAIEESVVLLTVAKLA</sequence>
<dbReference type="EMBL" id="FNDT01000004">
    <property type="protein sequence ID" value="SDH95785.1"/>
    <property type="molecule type" value="Genomic_DNA"/>
</dbReference>
<dbReference type="SUPFAM" id="SSF51182">
    <property type="entry name" value="RmlC-like cupins"/>
    <property type="match status" value="1"/>
</dbReference>
<evidence type="ECO:0008006" key="3">
    <source>
        <dbReference type="Google" id="ProtNLM"/>
    </source>
</evidence>
<keyword evidence="2" id="KW-1185">Reference proteome</keyword>
<evidence type="ECO:0000313" key="2">
    <source>
        <dbReference type="Proteomes" id="UP000199258"/>
    </source>
</evidence>
<dbReference type="InterPro" id="IPR014710">
    <property type="entry name" value="RmlC-like_jellyroll"/>
</dbReference>
<dbReference type="STRING" id="335973.SAMN04488693_104194"/>
<organism evidence="1 2">
    <name type="scientific">Arthrobacter subterraneus</name>
    <dbReference type="NCBI Taxonomy" id="335973"/>
    <lineage>
        <taxon>Bacteria</taxon>
        <taxon>Bacillati</taxon>
        <taxon>Actinomycetota</taxon>
        <taxon>Actinomycetes</taxon>
        <taxon>Micrococcales</taxon>
        <taxon>Micrococcaceae</taxon>
        <taxon>Arthrobacter</taxon>
    </lineage>
</organism>
<accession>A0A1G8GN15</accession>
<dbReference type="Proteomes" id="UP000199258">
    <property type="component" value="Unassembled WGS sequence"/>
</dbReference>
<reference evidence="1 2" key="1">
    <citation type="submission" date="2016-10" db="EMBL/GenBank/DDBJ databases">
        <authorList>
            <person name="de Groot N.N."/>
        </authorList>
    </citation>
    <scope>NUCLEOTIDE SEQUENCE [LARGE SCALE GENOMIC DNA]</scope>
    <source>
        <strain evidence="1 2">NP_1H</strain>
    </source>
</reference>
<evidence type="ECO:0000313" key="1">
    <source>
        <dbReference type="EMBL" id="SDH95785.1"/>
    </source>
</evidence>